<evidence type="ECO:0000256" key="1">
    <source>
        <dbReference type="SAM" id="Coils"/>
    </source>
</evidence>
<keyword evidence="1" id="KW-0175">Coiled coil</keyword>
<dbReference type="Proteomes" id="UP001305779">
    <property type="component" value="Unassembled WGS sequence"/>
</dbReference>
<feature type="coiled-coil region" evidence="1">
    <location>
        <begin position="171"/>
        <end position="205"/>
    </location>
</feature>
<sequence length="259" mass="29001">MASNPPAQDLSAFNSLVTSPRSSFAERGSKSFEAMIWSHQISQADLRSSITLAHRGLVRTVCDLIAAHNREASKLREVLQAWGETTGESLVGNTEALTSTLVVKVKQRWSYDERLAQVRQAEILANLKDLIASPSSSFTPDNTLEKQIWSDEELSPRLLRAGLRHAHRELEVAITRQLAAHEEEVRKLRELLQRGGEKLQAMQAKDKDVMKGNLCVIVHQRWSFEKQTTEMVGEVPRVRIMEGVLGGQTPSANRFLPVN</sequence>
<dbReference type="EMBL" id="JAXOVC010000001">
    <property type="protein sequence ID" value="KAK4507927.1"/>
    <property type="molecule type" value="Genomic_DNA"/>
</dbReference>
<keyword evidence="3" id="KW-1185">Reference proteome</keyword>
<evidence type="ECO:0000313" key="2">
    <source>
        <dbReference type="EMBL" id="KAK4507927.1"/>
    </source>
</evidence>
<name>A0ABR0F1V3_ZASCE</name>
<accession>A0ABR0F1V3</accession>
<organism evidence="2 3">
    <name type="scientific">Zasmidium cellare</name>
    <name type="common">Wine cellar mold</name>
    <name type="synonym">Racodium cellare</name>
    <dbReference type="NCBI Taxonomy" id="395010"/>
    <lineage>
        <taxon>Eukaryota</taxon>
        <taxon>Fungi</taxon>
        <taxon>Dikarya</taxon>
        <taxon>Ascomycota</taxon>
        <taxon>Pezizomycotina</taxon>
        <taxon>Dothideomycetes</taxon>
        <taxon>Dothideomycetidae</taxon>
        <taxon>Mycosphaerellales</taxon>
        <taxon>Mycosphaerellaceae</taxon>
        <taxon>Zasmidium</taxon>
    </lineage>
</organism>
<evidence type="ECO:0000313" key="3">
    <source>
        <dbReference type="Proteomes" id="UP001305779"/>
    </source>
</evidence>
<reference evidence="2 3" key="1">
    <citation type="journal article" date="2023" name="G3 (Bethesda)">
        <title>A chromosome-level genome assembly of Zasmidium syzygii isolated from banana leaves.</title>
        <authorList>
            <person name="van Westerhoven A.C."/>
            <person name="Mehrabi R."/>
            <person name="Talebi R."/>
            <person name="Steentjes M.B.F."/>
            <person name="Corcolon B."/>
            <person name="Chong P.A."/>
            <person name="Kema G.H.J."/>
            <person name="Seidl M.F."/>
        </authorList>
    </citation>
    <scope>NUCLEOTIDE SEQUENCE [LARGE SCALE GENOMIC DNA]</scope>
    <source>
        <strain evidence="2 3">P124</strain>
    </source>
</reference>
<comment type="caution">
    <text evidence="2">The sequence shown here is derived from an EMBL/GenBank/DDBJ whole genome shotgun (WGS) entry which is preliminary data.</text>
</comment>
<proteinExistence type="predicted"/>
<gene>
    <name evidence="2" type="ORF">PRZ48_001662</name>
</gene>
<protein>
    <submittedName>
        <fullName evidence="2">Uncharacterized protein</fullName>
    </submittedName>
</protein>